<accession>A0A4R6X2K3</accession>
<evidence type="ECO:0000256" key="1">
    <source>
        <dbReference type="SAM" id="Phobius"/>
    </source>
</evidence>
<name>A0A4R6X2K3_9GAMM</name>
<keyword evidence="3" id="KW-1185">Reference proteome</keyword>
<protein>
    <submittedName>
        <fullName evidence="2">Prepilin peptidase CpaA</fullName>
    </submittedName>
</protein>
<keyword evidence="1" id="KW-1133">Transmembrane helix</keyword>
<dbReference type="Proteomes" id="UP000295729">
    <property type="component" value="Unassembled WGS sequence"/>
</dbReference>
<organism evidence="2 3">
    <name type="scientific">Marinomonas communis</name>
    <dbReference type="NCBI Taxonomy" id="28254"/>
    <lineage>
        <taxon>Bacteria</taxon>
        <taxon>Pseudomonadati</taxon>
        <taxon>Pseudomonadota</taxon>
        <taxon>Gammaproteobacteria</taxon>
        <taxon>Oceanospirillales</taxon>
        <taxon>Oceanospirillaceae</taxon>
        <taxon>Marinomonas</taxon>
    </lineage>
</organism>
<keyword evidence="1" id="KW-0812">Transmembrane</keyword>
<reference evidence="2 3" key="1">
    <citation type="submission" date="2019-03" db="EMBL/GenBank/DDBJ databases">
        <title>Genomic Encyclopedia of Type Strains, Phase IV (KMG-IV): sequencing the most valuable type-strain genomes for metagenomic binning, comparative biology and taxonomic classification.</title>
        <authorList>
            <person name="Goeker M."/>
        </authorList>
    </citation>
    <scope>NUCLEOTIDE SEQUENCE [LARGE SCALE GENOMIC DNA]</scope>
    <source>
        <strain evidence="2 3">DSM 5604</strain>
    </source>
</reference>
<keyword evidence="1" id="KW-0472">Membrane</keyword>
<evidence type="ECO:0000313" key="3">
    <source>
        <dbReference type="Proteomes" id="UP000295729"/>
    </source>
</evidence>
<dbReference type="EMBL" id="SNZA01000003">
    <property type="protein sequence ID" value="TDR13112.1"/>
    <property type="molecule type" value="Genomic_DNA"/>
</dbReference>
<dbReference type="AlphaFoldDB" id="A0A4R6X2K3"/>
<evidence type="ECO:0000313" key="2">
    <source>
        <dbReference type="EMBL" id="TDR13112.1"/>
    </source>
</evidence>
<gene>
    <name evidence="2" type="ORF">C8D85_1986</name>
</gene>
<feature type="transmembrane region" description="Helical" evidence="1">
    <location>
        <begin position="61"/>
        <end position="82"/>
    </location>
</feature>
<comment type="caution">
    <text evidence="2">The sequence shown here is derived from an EMBL/GenBank/DDBJ whole genome shotgun (WGS) entry which is preliminary data.</text>
</comment>
<proteinExistence type="predicted"/>
<sequence length="114" mass="12339">MCLTFLLICLWLKSPNISVLPYTLMILGVGFLLHILRVLGAGDTKLLCVISLGVSPQYLSLLLYGTVFIGGAFAVAYLLYGYTTDIQKIRARGVPYAVPIAMVGGPLILLTYIS</sequence>
<feature type="transmembrane region" description="Helical" evidence="1">
    <location>
        <begin position="94"/>
        <end position="113"/>
    </location>
</feature>
<feature type="transmembrane region" description="Helical" evidence="1">
    <location>
        <begin position="20"/>
        <end position="40"/>
    </location>
</feature>